<feature type="transmembrane region" description="Helical" evidence="6">
    <location>
        <begin position="51"/>
        <end position="70"/>
    </location>
</feature>
<dbReference type="InterPro" id="IPR011701">
    <property type="entry name" value="MFS"/>
</dbReference>
<keyword evidence="2" id="KW-0813">Transport</keyword>
<feature type="transmembrane region" description="Helical" evidence="6">
    <location>
        <begin position="82"/>
        <end position="104"/>
    </location>
</feature>
<feature type="transmembrane region" description="Helical" evidence="6">
    <location>
        <begin position="166"/>
        <end position="187"/>
    </location>
</feature>
<evidence type="ECO:0000256" key="6">
    <source>
        <dbReference type="SAM" id="Phobius"/>
    </source>
</evidence>
<accession>A0ABY4L6P2</accession>
<dbReference type="EMBL" id="CP051627">
    <property type="protein sequence ID" value="UPT22148.1"/>
    <property type="molecule type" value="Genomic_DNA"/>
</dbReference>
<feature type="transmembrane region" description="Helical" evidence="6">
    <location>
        <begin position="137"/>
        <end position="160"/>
    </location>
</feature>
<keyword evidence="5 6" id="KW-0472">Membrane</keyword>
<dbReference type="InterPro" id="IPR036259">
    <property type="entry name" value="MFS_trans_sf"/>
</dbReference>
<evidence type="ECO:0000313" key="9">
    <source>
        <dbReference type="Proteomes" id="UP000832041"/>
    </source>
</evidence>
<evidence type="ECO:0000256" key="4">
    <source>
        <dbReference type="ARBA" id="ARBA00022989"/>
    </source>
</evidence>
<keyword evidence="4 6" id="KW-1133">Transmembrane helix</keyword>
<feature type="transmembrane region" description="Helical" evidence="6">
    <location>
        <begin position="307"/>
        <end position="330"/>
    </location>
</feature>
<evidence type="ECO:0000313" key="8">
    <source>
        <dbReference type="EMBL" id="UPT22148.1"/>
    </source>
</evidence>
<dbReference type="RefSeq" id="WP_248590636.1">
    <property type="nucleotide sequence ID" value="NZ_BAABEB010000005.1"/>
</dbReference>
<name>A0ABY4L6P2_THEAE</name>
<feature type="domain" description="Major facilitator superfamily (MFS) profile" evidence="7">
    <location>
        <begin position="15"/>
        <end position="465"/>
    </location>
</feature>
<sequence>MPEAVPVPSRRPRLLVAALACGGVLTAAVQTVTVPLLPHLPDLVDSTPETVSWAVTATLVVGAVATPVLGRLGDLYGKRRMLLSALAILVAGCLLCALSSHVLALVAGRALQGAAVAVVPLGISVLRDVLPPERVAAAVGLMSATVGIGATVGVPLSALVAQYADWHAVFWGCGALGLLCAVLVSASVPRAEARTGGRLDLLGTLGLTVVLVCLLLAVTQGTTWGWTSPAVLGLFAVSLAVGAVWARHETRVADPIVELRVMASPAVLLTNLATLLLGFTTLANSLATSQLVQEPPETGYGLGLSVFAGSLTLLPAGITMLVFSPVAAWLSTALGPRSTTVLGALVIAVGFLVRLFTSESLAMIVAGATVVGIGGAVSYAALPTLLMRHVPRGRTGAANGVNFLLRAAGQAVCSAVVATVLAGVTVDAGGVTAPAFEAYLLVFALSGVLALAGAAAVQCVPERSRPAP</sequence>
<keyword evidence="9" id="KW-1185">Reference proteome</keyword>
<feature type="transmembrane region" description="Helical" evidence="6">
    <location>
        <begin position="110"/>
        <end position="130"/>
    </location>
</feature>
<dbReference type="PROSITE" id="PS50850">
    <property type="entry name" value="MFS"/>
    <property type="match status" value="1"/>
</dbReference>
<feature type="transmembrane region" description="Helical" evidence="6">
    <location>
        <begin position="362"/>
        <end position="382"/>
    </location>
</feature>
<feature type="transmembrane region" description="Helical" evidence="6">
    <location>
        <begin position="266"/>
        <end position="287"/>
    </location>
</feature>
<evidence type="ECO:0000256" key="2">
    <source>
        <dbReference type="ARBA" id="ARBA00022448"/>
    </source>
</evidence>
<keyword evidence="3 6" id="KW-0812">Transmembrane</keyword>
<reference evidence="8 9" key="1">
    <citation type="submission" date="2020-04" db="EMBL/GenBank/DDBJ databases">
        <title>Thermobifida alba genome sequencing and assembly.</title>
        <authorList>
            <person name="Luzics S."/>
            <person name="Horvath B."/>
            <person name="Nagy I."/>
            <person name="Toth A."/>
            <person name="Nagy I."/>
            <person name="Kukolya J."/>
        </authorList>
    </citation>
    <scope>NUCLEOTIDE SEQUENCE [LARGE SCALE GENOMIC DNA]</scope>
    <source>
        <strain evidence="8 9">DSM 43795</strain>
    </source>
</reference>
<proteinExistence type="predicted"/>
<feature type="transmembrane region" description="Helical" evidence="6">
    <location>
        <begin position="339"/>
        <end position="356"/>
    </location>
</feature>
<evidence type="ECO:0000256" key="1">
    <source>
        <dbReference type="ARBA" id="ARBA00004651"/>
    </source>
</evidence>
<dbReference type="InterPro" id="IPR020846">
    <property type="entry name" value="MFS_dom"/>
</dbReference>
<dbReference type="CDD" id="cd17504">
    <property type="entry name" value="MFS_MMR_MDR_like"/>
    <property type="match status" value="1"/>
</dbReference>
<organism evidence="8 9">
    <name type="scientific">Thermobifida alba</name>
    <name type="common">Thermomonospora alba</name>
    <dbReference type="NCBI Taxonomy" id="53522"/>
    <lineage>
        <taxon>Bacteria</taxon>
        <taxon>Bacillati</taxon>
        <taxon>Actinomycetota</taxon>
        <taxon>Actinomycetes</taxon>
        <taxon>Streptosporangiales</taxon>
        <taxon>Nocardiopsidaceae</taxon>
        <taxon>Thermobifida</taxon>
    </lineage>
</organism>
<dbReference type="Proteomes" id="UP000832041">
    <property type="component" value="Chromosome"/>
</dbReference>
<feature type="transmembrane region" description="Helical" evidence="6">
    <location>
        <begin position="224"/>
        <end position="246"/>
    </location>
</feature>
<comment type="subcellular location">
    <subcellularLocation>
        <location evidence="1">Cell membrane</location>
        <topology evidence="1">Multi-pass membrane protein</topology>
    </subcellularLocation>
</comment>
<dbReference type="Gene3D" id="1.20.1250.20">
    <property type="entry name" value="MFS general substrate transporter like domains"/>
    <property type="match status" value="1"/>
</dbReference>
<gene>
    <name evidence="8" type="ORF">FOF52_15220</name>
</gene>
<dbReference type="Pfam" id="PF07690">
    <property type="entry name" value="MFS_1"/>
    <property type="match status" value="1"/>
</dbReference>
<evidence type="ECO:0000256" key="5">
    <source>
        <dbReference type="ARBA" id="ARBA00023136"/>
    </source>
</evidence>
<dbReference type="PANTHER" id="PTHR42718:SF9">
    <property type="entry name" value="MAJOR FACILITATOR SUPERFAMILY MULTIDRUG TRANSPORTER MFSC"/>
    <property type="match status" value="1"/>
</dbReference>
<evidence type="ECO:0000259" key="7">
    <source>
        <dbReference type="PROSITE" id="PS50850"/>
    </source>
</evidence>
<dbReference type="Gene3D" id="1.20.1720.10">
    <property type="entry name" value="Multidrug resistance protein D"/>
    <property type="match status" value="1"/>
</dbReference>
<evidence type="ECO:0000256" key="3">
    <source>
        <dbReference type="ARBA" id="ARBA00022692"/>
    </source>
</evidence>
<dbReference type="PANTHER" id="PTHR42718">
    <property type="entry name" value="MAJOR FACILITATOR SUPERFAMILY MULTIDRUG TRANSPORTER MFSC"/>
    <property type="match status" value="1"/>
</dbReference>
<feature type="transmembrane region" description="Helical" evidence="6">
    <location>
        <begin position="438"/>
        <end position="460"/>
    </location>
</feature>
<protein>
    <submittedName>
        <fullName evidence="8">MFS transporter</fullName>
    </submittedName>
</protein>
<feature type="transmembrane region" description="Helical" evidence="6">
    <location>
        <begin position="199"/>
        <end position="218"/>
    </location>
</feature>
<dbReference type="SUPFAM" id="SSF103473">
    <property type="entry name" value="MFS general substrate transporter"/>
    <property type="match status" value="1"/>
</dbReference>
<feature type="transmembrane region" description="Helical" evidence="6">
    <location>
        <begin position="403"/>
        <end position="426"/>
    </location>
</feature>